<evidence type="ECO:0000313" key="10">
    <source>
        <dbReference type="Proteomes" id="UP000220340"/>
    </source>
</evidence>
<dbReference type="Gene3D" id="1.10.10.10">
    <property type="entry name" value="Winged helix-like DNA-binding domain superfamily/Winged helix DNA-binding domain"/>
    <property type="match status" value="1"/>
</dbReference>
<feature type="region of interest" description="Disordered" evidence="6">
    <location>
        <begin position="1"/>
        <end position="21"/>
    </location>
</feature>
<dbReference type="InterPro" id="IPR007627">
    <property type="entry name" value="RNA_pol_sigma70_r2"/>
</dbReference>
<dbReference type="InterPro" id="IPR013325">
    <property type="entry name" value="RNA_pol_sigma_r2"/>
</dbReference>
<dbReference type="InterPro" id="IPR013249">
    <property type="entry name" value="RNA_pol_sigma70_r4_t2"/>
</dbReference>
<dbReference type="InterPro" id="IPR014284">
    <property type="entry name" value="RNA_pol_sigma-70_dom"/>
</dbReference>
<keyword evidence="5" id="KW-0804">Transcription</keyword>
<dbReference type="Proteomes" id="UP000220340">
    <property type="component" value="Unassembled WGS sequence"/>
</dbReference>
<dbReference type="Pfam" id="PF08281">
    <property type="entry name" value="Sigma70_r4_2"/>
    <property type="match status" value="1"/>
</dbReference>
<reference evidence="9 10" key="1">
    <citation type="submission" date="2017-10" db="EMBL/GenBank/DDBJ databases">
        <title>The new phylogeny of genus Mycobacterium.</title>
        <authorList>
            <person name="Tortoli E."/>
            <person name="Trovato A."/>
            <person name="Cirillo D.M."/>
        </authorList>
    </citation>
    <scope>NUCLEOTIDE SEQUENCE [LARGE SCALE GENOMIC DNA]</scope>
    <source>
        <strain evidence="9 10">IP141170001</strain>
    </source>
</reference>
<comment type="similarity">
    <text evidence="1">Belongs to the sigma-70 factor family. ECF subfamily.</text>
</comment>
<dbReference type="PANTHER" id="PTHR43133">
    <property type="entry name" value="RNA POLYMERASE ECF-TYPE SIGMA FACTO"/>
    <property type="match status" value="1"/>
</dbReference>
<dbReference type="InterPro" id="IPR039425">
    <property type="entry name" value="RNA_pol_sigma-70-like"/>
</dbReference>
<dbReference type="OrthoDB" id="9797134at2"/>
<organism evidence="9 10">
    <name type="scientific">Mycolicibacterium diernhoferi</name>
    <dbReference type="NCBI Taxonomy" id="1801"/>
    <lineage>
        <taxon>Bacteria</taxon>
        <taxon>Bacillati</taxon>
        <taxon>Actinomycetota</taxon>
        <taxon>Actinomycetes</taxon>
        <taxon>Mycobacteriales</taxon>
        <taxon>Mycobacteriaceae</taxon>
        <taxon>Mycolicibacterium</taxon>
    </lineage>
</organism>
<protein>
    <submittedName>
        <fullName evidence="9">RNA polymerase subunit sigma</fullName>
    </submittedName>
</protein>
<dbReference type="GO" id="GO:0016987">
    <property type="term" value="F:sigma factor activity"/>
    <property type="evidence" value="ECO:0007669"/>
    <property type="project" value="UniProtKB-KW"/>
</dbReference>
<dbReference type="GO" id="GO:0006352">
    <property type="term" value="P:DNA-templated transcription initiation"/>
    <property type="evidence" value="ECO:0007669"/>
    <property type="project" value="InterPro"/>
</dbReference>
<dbReference type="SUPFAM" id="SSF88659">
    <property type="entry name" value="Sigma3 and sigma4 domains of RNA polymerase sigma factors"/>
    <property type="match status" value="1"/>
</dbReference>
<accession>A0A2A7NV46</accession>
<evidence type="ECO:0000256" key="4">
    <source>
        <dbReference type="ARBA" id="ARBA00023125"/>
    </source>
</evidence>
<dbReference type="EMBL" id="PDCR01000017">
    <property type="protein sequence ID" value="PEG53818.1"/>
    <property type="molecule type" value="Genomic_DNA"/>
</dbReference>
<sequence length="225" mass="25218">MKPRNTAMSMPDRRDDTDDELGSRFETEVIPLLDGLFAAAMRMTLQRADAEDLVQETMIKAYAGFRSYQPGTNLMGWLLRIQTNAHISAYRKRIRRPAETLTSSLPDRQLAADAERSPRALRSAELIVLESLPDNDIKAALDALPEVFRMAVYYADVENLPHKEICEIMGTPPGTVMSRIHRGRARLRVLLAELAAERGYLLASSTSGAETTVRHRRRNLAPALT</sequence>
<dbReference type="Pfam" id="PF04542">
    <property type="entry name" value="Sigma70_r2"/>
    <property type="match status" value="1"/>
</dbReference>
<evidence type="ECO:0000256" key="6">
    <source>
        <dbReference type="SAM" id="MobiDB-lite"/>
    </source>
</evidence>
<evidence type="ECO:0000313" key="9">
    <source>
        <dbReference type="EMBL" id="PEG53818.1"/>
    </source>
</evidence>
<dbReference type="RefSeq" id="WP_079244086.1">
    <property type="nucleotide sequence ID" value="NZ_BAAATC010000015.1"/>
</dbReference>
<evidence type="ECO:0000256" key="5">
    <source>
        <dbReference type="ARBA" id="ARBA00023163"/>
    </source>
</evidence>
<dbReference type="GO" id="GO:0003677">
    <property type="term" value="F:DNA binding"/>
    <property type="evidence" value="ECO:0007669"/>
    <property type="project" value="UniProtKB-KW"/>
</dbReference>
<name>A0A2A7NV46_9MYCO</name>
<dbReference type="SUPFAM" id="SSF88946">
    <property type="entry name" value="Sigma2 domain of RNA polymerase sigma factors"/>
    <property type="match status" value="1"/>
</dbReference>
<keyword evidence="10" id="KW-1185">Reference proteome</keyword>
<dbReference type="InterPro" id="IPR036388">
    <property type="entry name" value="WH-like_DNA-bd_sf"/>
</dbReference>
<feature type="domain" description="RNA polymerase sigma factor 70 region 4 type 2" evidence="8">
    <location>
        <begin position="136"/>
        <end position="187"/>
    </location>
</feature>
<comment type="caution">
    <text evidence="9">The sequence shown here is derived from an EMBL/GenBank/DDBJ whole genome shotgun (WGS) entry which is preliminary data.</text>
</comment>
<dbReference type="InterPro" id="IPR013324">
    <property type="entry name" value="RNA_pol_sigma_r3/r4-like"/>
</dbReference>
<evidence type="ECO:0000259" key="7">
    <source>
        <dbReference type="Pfam" id="PF04542"/>
    </source>
</evidence>
<dbReference type="Gene3D" id="1.10.1740.10">
    <property type="match status" value="1"/>
</dbReference>
<gene>
    <name evidence="9" type="ORF">CRI78_14575</name>
</gene>
<dbReference type="NCBIfam" id="TIGR02937">
    <property type="entry name" value="sigma70-ECF"/>
    <property type="match status" value="1"/>
</dbReference>
<feature type="compositionally biased region" description="Basic and acidic residues" evidence="6">
    <location>
        <begin position="11"/>
        <end position="21"/>
    </location>
</feature>
<evidence type="ECO:0000256" key="1">
    <source>
        <dbReference type="ARBA" id="ARBA00010641"/>
    </source>
</evidence>
<dbReference type="PANTHER" id="PTHR43133:SF59">
    <property type="entry name" value="ECF RNA POLYMERASE SIGMA FACTOR SIGR"/>
    <property type="match status" value="1"/>
</dbReference>
<evidence type="ECO:0000259" key="8">
    <source>
        <dbReference type="Pfam" id="PF08281"/>
    </source>
</evidence>
<proteinExistence type="inferred from homology"/>
<evidence type="ECO:0000256" key="2">
    <source>
        <dbReference type="ARBA" id="ARBA00023015"/>
    </source>
</evidence>
<keyword evidence="3" id="KW-0731">Sigma factor</keyword>
<keyword evidence="4" id="KW-0238">DNA-binding</keyword>
<dbReference type="CDD" id="cd06171">
    <property type="entry name" value="Sigma70_r4"/>
    <property type="match status" value="1"/>
</dbReference>
<dbReference type="AlphaFoldDB" id="A0A2A7NV46"/>
<keyword evidence="2" id="KW-0805">Transcription regulation</keyword>
<evidence type="ECO:0000256" key="3">
    <source>
        <dbReference type="ARBA" id="ARBA00023082"/>
    </source>
</evidence>
<feature type="domain" description="RNA polymerase sigma-70 region 2" evidence="7">
    <location>
        <begin position="35"/>
        <end position="94"/>
    </location>
</feature>